<organism evidence="3 4">
    <name type="scientific">Alternaria panax</name>
    <dbReference type="NCBI Taxonomy" id="48097"/>
    <lineage>
        <taxon>Eukaryota</taxon>
        <taxon>Fungi</taxon>
        <taxon>Dikarya</taxon>
        <taxon>Ascomycota</taxon>
        <taxon>Pezizomycotina</taxon>
        <taxon>Dothideomycetes</taxon>
        <taxon>Pleosporomycetidae</taxon>
        <taxon>Pleosporales</taxon>
        <taxon>Pleosporineae</taxon>
        <taxon>Pleosporaceae</taxon>
        <taxon>Alternaria</taxon>
        <taxon>Alternaria sect. Panax</taxon>
    </lineage>
</organism>
<keyword evidence="2" id="KW-0732">Signal</keyword>
<feature type="chain" id="PRO_5042055702" evidence="2">
    <location>
        <begin position="20"/>
        <end position="129"/>
    </location>
</feature>
<evidence type="ECO:0000256" key="2">
    <source>
        <dbReference type="SAM" id="SignalP"/>
    </source>
</evidence>
<dbReference type="AlphaFoldDB" id="A0AAD4F9X2"/>
<reference evidence="3" key="1">
    <citation type="submission" date="2021-07" db="EMBL/GenBank/DDBJ databases">
        <title>Genome Resource of American Ginseng Black Spot Pathogen Alternaria panax.</title>
        <authorList>
            <person name="Qiu C."/>
            <person name="Wang W."/>
            <person name="Liu Z."/>
        </authorList>
    </citation>
    <scope>NUCLEOTIDE SEQUENCE</scope>
    <source>
        <strain evidence="3">BNCC115425</strain>
    </source>
</reference>
<evidence type="ECO:0000313" key="4">
    <source>
        <dbReference type="Proteomes" id="UP001199106"/>
    </source>
</evidence>
<evidence type="ECO:0000313" key="3">
    <source>
        <dbReference type="EMBL" id="KAG9185506.1"/>
    </source>
</evidence>
<comment type="caution">
    <text evidence="3">The sequence shown here is derived from an EMBL/GenBank/DDBJ whole genome shotgun (WGS) entry which is preliminary data.</text>
</comment>
<protein>
    <submittedName>
        <fullName evidence="3">Uncharacterized protein</fullName>
    </submittedName>
</protein>
<dbReference type="EMBL" id="JAANER010000011">
    <property type="protein sequence ID" value="KAG9185506.1"/>
    <property type="molecule type" value="Genomic_DNA"/>
</dbReference>
<sequence length="129" mass="13654">MSSKSTSLLLTTITSYTLAHGIISTFITNGSPNTGFPTNYIYRIKNGNPIPALSTCSTSATDRGYIEPDMICHKDAVPGPLTASVTASGKVDFPAVVTVLRSIKRRPSGSRLTKKGSAMVSGRGQKTYP</sequence>
<feature type="signal peptide" evidence="2">
    <location>
        <begin position="1"/>
        <end position="19"/>
    </location>
</feature>
<dbReference type="Proteomes" id="UP001199106">
    <property type="component" value="Unassembled WGS sequence"/>
</dbReference>
<name>A0AAD4F9X2_9PLEO</name>
<dbReference type="Gene3D" id="2.70.50.70">
    <property type="match status" value="1"/>
</dbReference>
<accession>A0AAD4F9X2</accession>
<evidence type="ECO:0000256" key="1">
    <source>
        <dbReference type="SAM" id="MobiDB-lite"/>
    </source>
</evidence>
<keyword evidence="4" id="KW-1185">Reference proteome</keyword>
<proteinExistence type="predicted"/>
<gene>
    <name evidence="3" type="ORF">G6011_08050</name>
</gene>
<feature type="region of interest" description="Disordered" evidence="1">
    <location>
        <begin position="107"/>
        <end position="129"/>
    </location>
</feature>